<dbReference type="HOGENOM" id="CLU_049607_0_0_1"/>
<evidence type="ECO:0000256" key="4">
    <source>
        <dbReference type="ARBA" id="ARBA00033400"/>
    </source>
</evidence>
<dbReference type="eggNOG" id="KOG4704">
    <property type="taxonomic scope" value="Eukaryota"/>
</dbReference>
<sequence length="431" mass="48922">MLSTHRYAICKMSSKDDRTPLLLDVDDTQGDYCTNENAQAKKVSGRTPESTCLSSLSEPIDRYIICVFVVAFDTRAGNLVEWCMPDDCDLDGIEFKAMASGCHKVQSDFIYFKKGSSYGASCFENMPVDSEIERGARMKSVGVLAASYLSLYTHIPFLEEQVSYLLENPGKYEHLKDFYERWKAVLPSAESKSFITPSISRPMTSQLTAMHPAGCFSQFIKFFGDQTFLLWKYMLLKKRILFYSPPPIGVVCYRVNCARCLTLHNAPEIVDQIVQPLFYISVGDVDFLESETSFIACTTDKILESKLYLYDVYVDNQNVRCSDHALQKSITITPADKQKLNKLSCSLKDSRVNLLEKEDNEELIFSDFFRDLNTRIFRTLLDISYSNNKEITSTLVRSMGLDPVGDRNFLIQLLETYGIDAVIMVESPCCS</sequence>
<dbReference type="PANTHER" id="PTHR31017">
    <property type="entry name" value="LATE SECRETORY PATHWAY PROTEIN AVL9-RELATED"/>
    <property type="match status" value="1"/>
</dbReference>
<evidence type="ECO:0000259" key="5">
    <source>
        <dbReference type="PROSITE" id="PS50211"/>
    </source>
</evidence>
<reference evidence="7" key="1">
    <citation type="submission" date="2011-05" db="EMBL/GenBank/DDBJ databases">
        <authorList>
            <person name="Richards S.R."/>
            <person name="Qu J."/>
            <person name="Jiang H."/>
            <person name="Jhangiani S.N."/>
            <person name="Agravi P."/>
            <person name="Goodspeed R."/>
            <person name="Gross S."/>
            <person name="Mandapat C."/>
            <person name="Jackson L."/>
            <person name="Mathew T."/>
            <person name="Pu L."/>
            <person name="Thornton R."/>
            <person name="Saada N."/>
            <person name="Wilczek-Boney K.B."/>
            <person name="Lee S."/>
            <person name="Kovar C."/>
            <person name="Wu Y."/>
            <person name="Scherer S.E."/>
            <person name="Worley K.C."/>
            <person name="Muzny D.M."/>
            <person name="Gibbs R."/>
        </authorList>
    </citation>
    <scope>NUCLEOTIDE SEQUENCE</scope>
    <source>
        <strain evidence="7">Brora</strain>
    </source>
</reference>
<dbReference type="PANTHER" id="PTHR31017:SF2">
    <property type="entry name" value="DENN DOMAIN-CONTAINING PROTEIN 11"/>
    <property type="match status" value="1"/>
</dbReference>
<evidence type="ECO:0000256" key="3">
    <source>
        <dbReference type="ARBA" id="ARBA00022658"/>
    </source>
</evidence>
<name>T1IHJ7_STRMM</name>
<evidence type="ECO:0000256" key="1">
    <source>
        <dbReference type="ARBA" id="ARBA00007629"/>
    </source>
</evidence>
<dbReference type="GO" id="GO:0005737">
    <property type="term" value="C:cytoplasm"/>
    <property type="evidence" value="ECO:0007669"/>
    <property type="project" value="TreeGrafter"/>
</dbReference>
<dbReference type="PROSITE" id="PS50211">
    <property type="entry name" value="DENN"/>
    <property type="match status" value="1"/>
</dbReference>
<evidence type="ECO:0000313" key="6">
    <source>
        <dbReference type="EnsemblMetazoa" id="SMAR000312-PA"/>
    </source>
</evidence>
<dbReference type="EnsemblMetazoa" id="SMAR000312-RA">
    <property type="protein sequence ID" value="SMAR000312-PA"/>
    <property type="gene ID" value="SMAR000312"/>
</dbReference>
<proteinExistence type="inferred from homology"/>
<feature type="domain" description="UDENN" evidence="5">
    <location>
        <begin position="65"/>
        <end position="431"/>
    </location>
</feature>
<dbReference type="OMA" id="LWTEEHM"/>
<dbReference type="Proteomes" id="UP000014500">
    <property type="component" value="Unassembled WGS sequence"/>
</dbReference>
<keyword evidence="3" id="KW-0344">Guanine-nucleotide releasing factor</keyword>
<dbReference type="InterPro" id="IPR037516">
    <property type="entry name" value="Tripartite_DENN"/>
</dbReference>
<evidence type="ECO:0000256" key="2">
    <source>
        <dbReference type="ARBA" id="ARBA00015743"/>
    </source>
</evidence>
<dbReference type="InterPro" id="IPR018626">
    <property type="entry name" value="LCHN/Anr2"/>
</dbReference>
<dbReference type="Pfam" id="PF09804">
    <property type="entry name" value="DENND11"/>
    <property type="match status" value="1"/>
</dbReference>
<dbReference type="PhylomeDB" id="T1IHJ7"/>
<dbReference type="EMBL" id="JH429910">
    <property type="status" value="NOT_ANNOTATED_CDS"/>
    <property type="molecule type" value="Genomic_DNA"/>
</dbReference>
<dbReference type="InterPro" id="IPR051731">
    <property type="entry name" value="DENND11/AVL9_GEFs"/>
</dbReference>
<reference evidence="6" key="2">
    <citation type="submission" date="2015-02" db="UniProtKB">
        <authorList>
            <consortium name="EnsemblMetazoa"/>
        </authorList>
    </citation>
    <scope>IDENTIFICATION</scope>
</reference>
<dbReference type="STRING" id="126957.T1IHJ7"/>
<evidence type="ECO:0000313" key="7">
    <source>
        <dbReference type="Proteomes" id="UP000014500"/>
    </source>
</evidence>
<accession>T1IHJ7</accession>
<organism evidence="6 7">
    <name type="scientific">Strigamia maritima</name>
    <name type="common">European centipede</name>
    <name type="synonym">Geophilus maritimus</name>
    <dbReference type="NCBI Taxonomy" id="126957"/>
    <lineage>
        <taxon>Eukaryota</taxon>
        <taxon>Metazoa</taxon>
        <taxon>Ecdysozoa</taxon>
        <taxon>Arthropoda</taxon>
        <taxon>Myriapoda</taxon>
        <taxon>Chilopoda</taxon>
        <taxon>Pleurostigmophora</taxon>
        <taxon>Geophilomorpha</taxon>
        <taxon>Linotaeniidae</taxon>
        <taxon>Strigamia</taxon>
    </lineage>
</organism>
<keyword evidence="7" id="KW-1185">Reference proteome</keyword>
<comment type="similarity">
    <text evidence="1">Belongs to the DENND11 family.</text>
</comment>
<protein>
    <recommendedName>
        <fullName evidence="2">DENN domain-containing protein 11</fullName>
    </recommendedName>
    <alternativeName>
        <fullName evidence="4">Protein LCHN</fullName>
    </alternativeName>
</protein>
<dbReference type="GO" id="GO:0005085">
    <property type="term" value="F:guanyl-nucleotide exchange factor activity"/>
    <property type="evidence" value="ECO:0007669"/>
    <property type="project" value="UniProtKB-KW"/>
</dbReference>
<dbReference type="AlphaFoldDB" id="T1IHJ7"/>